<gene>
    <name evidence="13" type="ORF">mRhiFer1_002332</name>
</gene>
<name>A0A7J7YRP7_RHIFE</name>
<proteinExistence type="predicted"/>
<comment type="caution">
    <text evidence="13">The sequence shown here is derived from an EMBL/GenBank/DDBJ whole genome shotgun (WGS) entry which is preliminary data.</text>
</comment>
<dbReference type="GO" id="GO:0005737">
    <property type="term" value="C:cytoplasm"/>
    <property type="evidence" value="ECO:0007669"/>
    <property type="project" value="UniProtKB-SubCell"/>
</dbReference>
<keyword evidence="6" id="KW-0963">Cytoplasm</keyword>
<comment type="subcellular location">
    <subcellularLocation>
        <location evidence="3">Cytoplasm</location>
    </subcellularLocation>
    <subcellularLocation>
        <location evidence="2">Nucleus</location>
    </subcellularLocation>
</comment>
<dbReference type="PANTHER" id="PTHR46822:SF1">
    <property type="entry name" value="COILED-COIL ALPHA-HELICAL ROD PROTEIN 1"/>
    <property type="match status" value="1"/>
</dbReference>
<feature type="coiled-coil region" evidence="11">
    <location>
        <begin position="153"/>
        <end position="286"/>
    </location>
</feature>
<dbReference type="EMBL" id="JACAGC010000005">
    <property type="protein sequence ID" value="KAF6364170.1"/>
    <property type="molecule type" value="Genomic_DNA"/>
</dbReference>
<evidence type="ECO:0000256" key="10">
    <source>
        <dbReference type="ARBA" id="ARBA00031932"/>
    </source>
</evidence>
<evidence type="ECO:0000313" key="14">
    <source>
        <dbReference type="Proteomes" id="UP000585614"/>
    </source>
</evidence>
<feature type="region of interest" description="Disordered" evidence="12">
    <location>
        <begin position="308"/>
        <end position="329"/>
    </location>
</feature>
<feature type="region of interest" description="Disordered" evidence="12">
    <location>
        <begin position="1"/>
        <end position="80"/>
    </location>
</feature>
<dbReference type="AlphaFoldDB" id="A0A7J7YRP7"/>
<evidence type="ECO:0000256" key="12">
    <source>
        <dbReference type="SAM" id="MobiDB-lite"/>
    </source>
</evidence>
<organism evidence="13 14">
    <name type="scientific">Rhinolophus ferrumequinum</name>
    <name type="common">Greater horseshoe bat</name>
    <dbReference type="NCBI Taxonomy" id="59479"/>
    <lineage>
        <taxon>Eukaryota</taxon>
        <taxon>Metazoa</taxon>
        <taxon>Chordata</taxon>
        <taxon>Craniata</taxon>
        <taxon>Vertebrata</taxon>
        <taxon>Euteleostomi</taxon>
        <taxon>Mammalia</taxon>
        <taxon>Eutheria</taxon>
        <taxon>Laurasiatheria</taxon>
        <taxon>Chiroptera</taxon>
        <taxon>Yinpterochiroptera</taxon>
        <taxon>Rhinolophoidea</taxon>
        <taxon>Rhinolophidae</taxon>
        <taxon>Rhinolophinae</taxon>
        <taxon>Rhinolophus</taxon>
    </lineage>
</organism>
<evidence type="ECO:0000256" key="3">
    <source>
        <dbReference type="ARBA" id="ARBA00004496"/>
    </source>
</evidence>
<feature type="compositionally biased region" description="Polar residues" evidence="12">
    <location>
        <begin position="315"/>
        <end position="327"/>
    </location>
</feature>
<dbReference type="GO" id="GO:0006611">
    <property type="term" value="P:protein export from nucleus"/>
    <property type="evidence" value="ECO:0007669"/>
    <property type="project" value="TreeGrafter"/>
</dbReference>
<dbReference type="PANTHER" id="PTHR46822">
    <property type="entry name" value="COILED-COIL ALPHA-HELICAL ROD PROTEIN 1"/>
    <property type="match status" value="1"/>
</dbReference>
<evidence type="ECO:0000256" key="6">
    <source>
        <dbReference type="ARBA" id="ARBA00022490"/>
    </source>
</evidence>
<keyword evidence="9" id="KW-0539">Nucleus</keyword>
<dbReference type="Pfam" id="PF07111">
    <property type="entry name" value="HCR"/>
    <property type="match status" value="1"/>
</dbReference>
<evidence type="ECO:0000256" key="8">
    <source>
        <dbReference type="ARBA" id="ARBA00023054"/>
    </source>
</evidence>
<evidence type="ECO:0000313" key="13">
    <source>
        <dbReference type="EMBL" id="KAF6364170.1"/>
    </source>
</evidence>
<protein>
    <recommendedName>
        <fullName evidence="4">Coiled-coil alpha-helical rod protein 1</fullName>
    </recommendedName>
    <alternativeName>
        <fullName evidence="10">Alpha-helical coiled-coil rod protein</fullName>
    </alternativeName>
</protein>
<feature type="coiled-coil region" evidence="11">
    <location>
        <begin position="90"/>
        <end position="117"/>
    </location>
</feature>
<dbReference type="GO" id="GO:0005814">
    <property type="term" value="C:centriole"/>
    <property type="evidence" value="ECO:0007669"/>
    <property type="project" value="TreeGrafter"/>
</dbReference>
<evidence type="ECO:0000256" key="11">
    <source>
        <dbReference type="SAM" id="Coils"/>
    </source>
</evidence>
<feature type="coiled-coil region" evidence="11">
    <location>
        <begin position="505"/>
        <end position="674"/>
    </location>
</feature>
<dbReference type="GO" id="GO:0005634">
    <property type="term" value="C:nucleus"/>
    <property type="evidence" value="ECO:0007669"/>
    <property type="project" value="UniProtKB-SubCell"/>
</dbReference>
<comment type="function">
    <text evidence="1">May be a regulator of keratinocyte proliferation or differentiation.</text>
</comment>
<evidence type="ECO:0000256" key="7">
    <source>
        <dbReference type="ARBA" id="ARBA00022782"/>
    </source>
</evidence>
<dbReference type="Proteomes" id="UP000585614">
    <property type="component" value="Unassembled WGS sequence"/>
</dbReference>
<keyword evidence="7" id="KW-0221">Differentiation</keyword>
<keyword evidence="5" id="KW-0217">Developmental protein</keyword>
<evidence type="ECO:0000256" key="2">
    <source>
        <dbReference type="ARBA" id="ARBA00004123"/>
    </source>
</evidence>
<evidence type="ECO:0000256" key="9">
    <source>
        <dbReference type="ARBA" id="ARBA00023242"/>
    </source>
</evidence>
<keyword evidence="8 11" id="KW-0175">Coiled coil</keyword>
<dbReference type="InterPro" id="IPR009800">
    <property type="entry name" value="HCR"/>
</dbReference>
<reference evidence="13 14" key="1">
    <citation type="journal article" date="2020" name="Nature">
        <title>Six reference-quality genomes reveal evolution of bat adaptations.</title>
        <authorList>
            <person name="Jebb D."/>
            <person name="Huang Z."/>
            <person name="Pippel M."/>
            <person name="Hughes G.M."/>
            <person name="Lavrichenko K."/>
            <person name="Devanna P."/>
            <person name="Winkler S."/>
            <person name="Jermiin L.S."/>
            <person name="Skirmuntt E.C."/>
            <person name="Katzourakis A."/>
            <person name="Burkitt-Gray L."/>
            <person name="Ray D.A."/>
            <person name="Sullivan K.A.M."/>
            <person name="Roscito J.G."/>
            <person name="Kirilenko B.M."/>
            <person name="Davalos L.M."/>
            <person name="Corthals A.P."/>
            <person name="Power M.L."/>
            <person name="Jones G."/>
            <person name="Ransome R.D."/>
            <person name="Dechmann D.K.N."/>
            <person name="Locatelli A.G."/>
            <person name="Puechmaille S.J."/>
            <person name="Fedrigo O."/>
            <person name="Jarvis E.D."/>
            <person name="Hiller M."/>
            <person name="Vernes S.C."/>
            <person name="Myers E.W."/>
            <person name="Teeling E.C."/>
        </authorList>
    </citation>
    <scope>NUCLEOTIDE SEQUENCE [LARGE SCALE GENOMIC DNA]</scope>
    <source>
        <strain evidence="13">MRhiFer1</strain>
        <tissue evidence="13">Lung</tissue>
    </source>
</reference>
<accession>A0A7J7YRP7</accession>
<dbReference type="GO" id="GO:0030154">
    <property type="term" value="P:cell differentiation"/>
    <property type="evidence" value="ECO:0007669"/>
    <property type="project" value="UniProtKB-KW"/>
</dbReference>
<evidence type="ECO:0000256" key="4">
    <source>
        <dbReference type="ARBA" id="ARBA00016468"/>
    </source>
</evidence>
<evidence type="ECO:0000256" key="1">
    <source>
        <dbReference type="ARBA" id="ARBA00003936"/>
    </source>
</evidence>
<evidence type="ECO:0000256" key="5">
    <source>
        <dbReference type="ARBA" id="ARBA00022473"/>
    </source>
</evidence>
<sequence length="771" mass="87269">MFRPSGSTGLIPPSHFQARPLPTKPRMAPTWVSDIPLAHQDVSERRPDNQKPQVIMWERDVSGDGQEPGQRGRSVERQGSQALSQQAELISWQLQELRRLEEEARVLRETSLQQQMRLEAQALELEALARAERAGRAEAEGLRAALAGADVVRKNLEEGSQRELEEIQRLHQEQLSSLTQAHQETLSSLTSKAEGLEKSLSSLETRRAEEAKELAEAQKEAELLRKQLNKTQEDLEVQVTLVENLRRYVGEQLPPEVHSQMWESERQELLETVQHLQEDRAGLRKTAGLLEVRVQSLTHILSLQEQELARKEPTLSPSSAPKVQPSDSLEPEFTRKCQSLLQCWREKVFALMVQLKAQELEHRVCVEQLKGQVAELQERAVAQSQEQAVLQRSLEDKAAEVEVERVGAKALHMELSRAQEAWRRRQQQTATAEEQQKLVASAVSSFQTWLQSTMAEVERAAARLPSLSSRVSYAVRKVHTVQGLMARKLTLAQLRQESCPPPPPTVDVSLELEQLREERNRLDAELQLSAHIIQQEVGRARAQGEAERQQLSEVAQQLERELQRTQESLASVGLQLEAARQGQQESTEEATSLRQELTQQQEFYGQALQEKVAEVETRLREQLSETERRLNEARREHAKAVVSLRQIQRKATREKERNQELRRLQDEARKEEGLRLTQRLQELERDADLMLQRLLAVLPSLLDKAKSVEFSPRPSGSSAPGPPAAAPSTREPLKGSLFVLLDDLQGLSEAIAKEEDIAQGDNQNAPAPICR</sequence>
<feature type="region of interest" description="Disordered" evidence="12">
    <location>
        <begin position="708"/>
        <end position="731"/>
    </location>
</feature>